<dbReference type="Gene3D" id="3.90.180.10">
    <property type="entry name" value="Medium-chain alcohol dehydrogenases, catalytic domain"/>
    <property type="match status" value="2"/>
</dbReference>
<protein>
    <submittedName>
        <fullName evidence="3">Alcohol dehydrogenase</fullName>
    </submittedName>
</protein>
<sequence>MPIKVIQHDPDNHKLTLTSTTSPTKRAASYTVRVHAFGITKGELQWEEPCSLKKNAVPGYDVAGTIEDVPADPDKAPPKFQPGTRVYALTAFERAGNAREFTIVEESEMALMPKNVFWREAAAVPMSALTAWQALFIHGGLKAEEATGRKRTRANDNALKRVLIIGASGSVGFWALQLAKWAGIAHVVGVCGTDNVEFVRGFGADEVIDYRKNNMGAWLRFGDYESGKVHDSKKKGKKSRVKVEQDVKEEDDIEEEDDVKEEEDVKQEDDVNQIDEVEDEADVKVEEDEKGVPVGPAVGGAGSSTLALKSVKEEERKHSPDKSEVKAEENKEIDEESKFDLVIDGVGGTALREAWTTVKKGGLLLGIAEEVEGTKPKTGLSENVRGKFFIVKPDGSQLQRITEMIEQKKVRPIMDSAWDFEEYDRAFDRVGSGHAQGKVVIHGPGMGPIGSSTSGKRKREHGDEGEQDGKKPKIEEGAQQLPILSGGAGIC</sequence>
<dbReference type="InterPro" id="IPR036291">
    <property type="entry name" value="NAD(P)-bd_dom_sf"/>
</dbReference>
<dbReference type="STRING" id="86259.A0A4Z1NZ72"/>
<dbReference type="EMBL" id="SNSC02000024">
    <property type="protein sequence ID" value="TID14052.1"/>
    <property type="molecule type" value="Genomic_DNA"/>
</dbReference>
<dbReference type="AlphaFoldDB" id="A0A4Z1NZ72"/>
<dbReference type="SMART" id="SM00829">
    <property type="entry name" value="PKS_ER"/>
    <property type="match status" value="1"/>
</dbReference>
<evidence type="ECO:0000259" key="2">
    <source>
        <dbReference type="SMART" id="SM00829"/>
    </source>
</evidence>
<comment type="caution">
    <text evidence="3">The sequence shown here is derived from an EMBL/GenBank/DDBJ whole genome shotgun (WGS) entry which is preliminary data.</text>
</comment>
<dbReference type="PANTHER" id="PTHR11695">
    <property type="entry name" value="ALCOHOL DEHYDROGENASE RELATED"/>
    <property type="match status" value="1"/>
</dbReference>
<organism evidence="3 4">
    <name type="scientific">Venturia nashicola</name>
    <dbReference type="NCBI Taxonomy" id="86259"/>
    <lineage>
        <taxon>Eukaryota</taxon>
        <taxon>Fungi</taxon>
        <taxon>Dikarya</taxon>
        <taxon>Ascomycota</taxon>
        <taxon>Pezizomycotina</taxon>
        <taxon>Dothideomycetes</taxon>
        <taxon>Pleosporomycetidae</taxon>
        <taxon>Venturiales</taxon>
        <taxon>Venturiaceae</taxon>
        <taxon>Venturia</taxon>
    </lineage>
</organism>
<dbReference type="InterPro" id="IPR050700">
    <property type="entry name" value="YIM1/Zinc_Alcohol_DH_Fams"/>
</dbReference>
<evidence type="ECO:0000313" key="4">
    <source>
        <dbReference type="Proteomes" id="UP000298493"/>
    </source>
</evidence>
<proteinExistence type="predicted"/>
<feature type="region of interest" description="Disordered" evidence="1">
    <location>
        <begin position="438"/>
        <end position="491"/>
    </location>
</feature>
<feature type="region of interest" description="Disordered" evidence="1">
    <location>
        <begin position="227"/>
        <end position="334"/>
    </location>
</feature>
<name>A0A4Z1NZ72_9PEZI</name>
<dbReference type="Gene3D" id="3.40.50.720">
    <property type="entry name" value="NAD(P)-binding Rossmann-like Domain"/>
    <property type="match status" value="2"/>
</dbReference>
<dbReference type="SUPFAM" id="SSF51735">
    <property type="entry name" value="NAD(P)-binding Rossmann-fold domains"/>
    <property type="match status" value="1"/>
</dbReference>
<keyword evidence="4" id="KW-1185">Reference proteome</keyword>
<feature type="compositionally biased region" description="Basic and acidic residues" evidence="1">
    <location>
        <begin position="460"/>
        <end position="476"/>
    </location>
</feature>
<dbReference type="GO" id="GO:0016491">
    <property type="term" value="F:oxidoreductase activity"/>
    <property type="evidence" value="ECO:0007669"/>
    <property type="project" value="InterPro"/>
</dbReference>
<evidence type="ECO:0000256" key="1">
    <source>
        <dbReference type="SAM" id="MobiDB-lite"/>
    </source>
</evidence>
<dbReference type="GO" id="GO:0005739">
    <property type="term" value="C:mitochondrion"/>
    <property type="evidence" value="ECO:0007669"/>
    <property type="project" value="TreeGrafter"/>
</dbReference>
<feature type="domain" description="Enoyl reductase (ER)" evidence="2">
    <location>
        <begin position="10"/>
        <end position="441"/>
    </location>
</feature>
<dbReference type="SUPFAM" id="SSF50129">
    <property type="entry name" value="GroES-like"/>
    <property type="match status" value="1"/>
</dbReference>
<dbReference type="Pfam" id="PF13602">
    <property type="entry name" value="ADH_zinc_N_2"/>
    <property type="match status" value="1"/>
</dbReference>
<feature type="compositionally biased region" description="Basic residues" evidence="1">
    <location>
        <begin position="231"/>
        <end position="240"/>
    </location>
</feature>
<accession>A0A4Z1NZ72</accession>
<gene>
    <name evidence="3" type="ORF">E6O75_ATG07284</name>
</gene>
<evidence type="ECO:0000313" key="3">
    <source>
        <dbReference type="EMBL" id="TID14052.1"/>
    </source>
</evidence>
<feature type="compositionally biased region" description="Basic and acidic residues" evidence="1">
    <location>
        <begin position="310"/>
        <end position="334"/>
    </location>
</feature>
<dbReference type="InterPro" id="IPR011032">
    <property type="entry name" value="GroES-like_sf"/>
</dbReference>
<dbReference type="PANTHER" id="PTHR11695:SF647">
    <property type="entry name" value="ENOYL REDUCTASE (ER) DOMAIN-CONTAINING PROTEIN"/>
    <property type="match status" value="1"/>
</dbReference>
<dbReference type="Proteomes" id="UP000298493">
    <property type="component" value="Unassembled WGS sequence"/>
</dbReference>
<feature type="compositionally biased region" description="Acidic residues" evidence="1">
    <location>
        <begin position="247"/>
        <end position="289"/>
    </location>
</feature>
<dbReference type="InterPro" id="IPR020843">
    <property type="entry name" value="ER"/>
</dbReference>
<reference evidence="3 4" key="1">
    <citation type="submission" date="2019-04" db="EMBL/GenBank/DDBJ databases">
        <title>High contiguity whole genome sequence and gene annotation resource for two Venturia nashicola isolates.</title>
        <authorList>
            <person name="Prokchorchik M."/>
            <person name="Won K."/>
            <person name="Lee Y."/>
            <person name="Choi E.D."/>
            <person name="Segonzac C."/>
            <person name="Sohn K.H."/>
        </authorList>
    </citation>
    <scope>NUCLEOTIDE SEQUENCE [LARGE SCALE GENOMIC DNA]</scope>
    <source>
        <strain evidence="3 4">PRI2</strain>
    </source>
</reference>
<dbReference type="CDD" id="cd05289">
    <property type="entry name" value="MDR_like_2"/>
    <property type="match status" value="1"/>
</dbReference>